<dbReference type="PROSITE" id="PS51257">
    <property type="entry name" value="PROKAR_LIPOPROTEIN"/>
    <property type="match status" value="1"/>
</dbReference>
<dbReference type="RefSeq" id="XP_010413876.1">
    <property type="nucleotide sequence ID" value="XM_010415574.2"/>
</dbReference>
<organism evidence="1 2">
    <name type="scientific">Camelina sativa</name>
    <name type="common">False flax</name>
    <name type="synonym">Myagrum sativum</name>
    <dbReference type="NCBI Taxonomy" id="90675"/>
    <lineage>
        <taxon>Eukaryota</taxon>
        <taxon>Viridiplantae</taxon>
        <taxon>Streptophyta</taxon>
        <taxon>Embryophyta</taxon>
        <taxon>Tracheophyta</taxon>
        <taxon>Spermatophyta</taxon>
        <taxon>Magnoliopsida</taxon>
        <taxon>eudicotyledons</taxon>
        <taxon>Gunneridae</taxon>
        <taxon>Pentapetalae</taxon>
        <taxon>rosids</taxon>
        <taxon>malvids</taxon>
        <taxon>Brassicales</taxon>
        <taxon>Brassicaceae</taxon>
        <taxon>Camelineae</taxon>
        <taxon>Camelina</taxon>
    </lineage>
</organism>
<name>A0ABM0SNM4_CAMSA</name>
<gene>
    <name evidence="2" type="primary">LOC104700110</name>
</gene>
<accession>A0ABM0SNM4</accession>
<keyword evidence="1" id="KW-1185">Reference proteome</keyword>
<protein>
    <submittedName>
        <fullName evidence="2">Uncharacterized protein LOC104700110 isoform X1</fullName>
    </submittedName>
</protein>
<reference evidence="1" key="1">
    <citation type="journal article" date="2014" name="Nat. Commun.">
        <title>The emerging biofuel crop Camelina sativa retains a highly undifferentiated hexaploid genome structure.</title>
        <authorList>
            <person name="Kagale S."/>
            <person name="Koh C."/>
            <person name="Nixon J."/>
            <person name="Bollina V."/>
            <person name="Clarke W.E."/>
            <person name="Tuteja R."/>
            <person name="Spillane C."/>
            <person name="Robinson S.J."/>
            <person name="Links M.G."/>
            <person name="Clarke C."/>
            <person name="Higgins E.E."/>
            <person name="Huebert T."/>
            <person name="Sharpe A.G."/>
            <person name="Parkin I.A."/>
        </authorList>
    </citation>
    <scope>NUCLEOTIDE SEQUENCE [LARGE SCALE GENOMIC DNA]</scope>
    <source>
        <strain evidence="1">cv. DH55</strain>
    </source>
</reference>
<evidence type="ECO:0000313" key="1">
    <source>
        <dbReference type="Proteomes" id="UP000694864"/>
    </source>
</evidence>
<dbReference type="GeneID" id="104700110"/>
<reference evidence="2" key="2">
    <citation type="submission" date="2025-08" db="UniProtKB">
        <authorList>
            <consortium name="RefSeq"/>
        </authorList>
    </citation>
    <scope>IDENTIFICATION</scope>
    <source>
        <tissue evidence="2">Leaf</tissue>
    </source>
</reference>
<dbReference type="Proteomes" id="UP000694864">
    <property type="component" value="Chromosome 7"/>
</dbReference>
<proteinExistence type="predicted"/>
<sequence length="122" mass="13677">MEFITNRIQIHSSVFVSCPGQIRCDFVVSVYNCGGGRNIEHSRSIVRDDVENIARCLVLEDVVHDFEESVAKGHDDEIQEEDLVGLLVESNFSKEESASSVDEVEYIGGESSGPSNHHFWDF</sequence>
<evidence type="ECO:0000313" key="2">
    <source>
        <dbReference type="RefSeq" id="XP_010413876.1"/>
    </source>
</evidence>